<dbReference type="EMBL" id="CP136920">
    <property type="protein sequence ID" value="WOO42925.1"/>
    <property type="molecule type" value="Genomic_DNA"/>
</dbReference>
<name>A0AAQ3LFL0_9BACT</name>
<evidence type="ECO:0000256" key="1">
    <source>
        <dbReference type="SAM" id="Phobius"/>
    </source>
</evidence>
<keyword evidence="1" id="KW-0812">Transmembrane</keyword>
<keyword evidence="3" id="KW-1185">Reference proteome</keyword>
<accession>A0AAQ3LFL0</accession>
<feature type="transmembrane region" description="Helical" evidence="1">
    <location>
        <begin position="20"/>
        <end position="40"/>
    </location>
</feature>
<evidence type="ECO:0000313" key="2">
    <source>
        <dbReference type="EMBL" id="WOO42925.1"/>
    </source>
</evidence>
<keyword evidence="1" id="KW-0472">Membrane</keyword>
<dbReference type="AlphaFoldDB" id="A0AAQ3LFL0"/>
<reference evidence="2 3" key="1">
    <citation type="submission" date="2023-10" db="EMBL/GenBank/DDBJ databases">
        <title>Rubellicoccus peritrichatus gen. nov., sp. nov., isolated from an algae of coral reef tank.</title>
        <authorList>
            <person name="Luo J."/>
        </authorList>
    </citation>
    <scope>NUCLEOTIDE SEQUENCE [LARGE SCALE GENOMIC DNA]</scope>
    <source>
        <strain evidence="2 3">CR14</strain>
    </source>
</reference>
<protein>
    <submittedName>
        <fullName evidence="2">Uncharacterized protein</fullName>
    </submittedName>
</protein>
<dbReference type="RefSeq" id="WP_317835459.1">
    <property type="nucleotide sequence ID" value="NZ_CP136920.1"/>
</dbReference>
<evidence type="ECO:0000313" key="3">
    <source>
        <dbReference type="Proteomes" id="UP001304300"/>
    </source>
</evidence>
<organism evidence="2 3">
    <name type="scientific">Rubellicoccus peritrichatus</name>
    <dbReference type="NCBI Taxonomy" id="3080537"/>
    <lineage>
        <taxon>Bacteria</taxon>
        <taxon>Pseudomonadati</taxon>
        <taxon>Verrucomicrobiota</taxon>
        <taxon>Opitutia</taxon>
        <taxon>Puniceicoccales</taxon>
        <taxon>Cerasicoccaceae</taxon>
        <taxon>Rubellicoccus</taxon>
    </lineage>
</organism>
<dbReference type="KEGG" id="puo:RZN69_07455"/>
<sequence>MIKELAHLSSAKNHTVKGSYFFAAIILSLILYFILFGYCLHKPQTIGRHRQLFNAKDAALAAHADQRKIIILAGSNGRTSHSARVIEEVAGLPAVNMSVTASLSIDFQLARLKPFLNEGDIIYMPLEYGQLARAAKTVYSGIEAPYSIAYEKASLNEFGLMRKIHAYFYFDLKFFFSSVTEMTLSAIGFERRITADDFNEWGDQTGHTIEKGIPYRDYIEKSIPTPATTVDVDSMSARAVADFLSWAKERGVVVVGGYPTYAEGENLTPDSDNDLVSFYVSNGHYFMGLENKGRYPKSYYFDTIYHLSEPYQIAHSEIVGKKLKALIVEHDEREYE</sequence>
<gene>
    <name evidence="2" type="ORF">RZN69_07455</name>
</gene>
<keyword evidence="1" id="KW-1133">Transmembrane helix</keyword>
<proteinExistence type="predicted"/>
<dbReference type="Proteomes" id="UP001304300">
    <property type="component" value="Chromosome"/>
</dbReference>